<accession>A0A395W7F9</accession>
<feature type="domain" description="HicB-like antitoxin of toxin-antitoxin system" evidence="1">
    <location>
        <begin position="5"/>
        <end position="119"/>
    </location>
</feature>
<dbReference type="Gene3D" id="3.30.160.250">
    <property type="match status" value="1"/>
</dbReference>
<dbReference type="InterPro" id="IPR035069">
    <property type="entry name" value="TTHA1013/TTHA0281-like"/>
</dbReference>
<evidence type="ECO:0000313" key="2">
    <source>
        <dbReference type="EMBL" id="RGS47519.1"/>
    </source>
</evidence>
<comment type="caution">
    <text evidence="3">The sequence shown here is derived from an EMBL/GenBank/DDBJ whole genome shotgun (WGS) entry which is preliminary data.</text>
</comment>
<evidence type="ECO:0000259" key="1">
    <source>
        <dbReference type="Pfam" id="PF15919"/>
    </source>
</evidence>
<sequence>MLSIYPACFFEEENHYSVIFPDFNSLSTCGDSLQDAMEMAIDCLAGALFSAKLDNEDSPIPSKLEEINPTQIASELEFEFKQSFVTLVSVDVEEYAKTHFNKAIKKTLTIPEWLNKEAMSKKINFSQVLQEALIAKLHSN</sequence>
<name>A0A395W7F9_9FIRM</name>
<dbReference type="RefSeq" id="WP_003863956.1">
    <property type="nucleotide sequence ID" value="NZ_CABLCL010000011.1"/>
</dbReference>
<dbReference type="InterPro" id="IPR031807">
    <property type="entry name" value="HicB-like"/>
</dbReference>
<dbReference type="Proteomes" id="UP000285274">
    <property type="component" value="Unassembled WGS sequence"/>
</dbReference>
<dbReference type="Pfam" id="PF15919">
    <property type="entry name" value="HicB_lk_antitox"/>
    <property type="match status" value="1"/>
</dbReference>
<gene>
    <name evidence="3" type="ORF">DWW32_05255</name>
    <name evidence="2" type="ORF">DWX92_04125</name>
</gene>
<evidence type="ECO:0000313" key="5">
    <source>
        <dbReference type="Proteomes" id="UP000285274"/>
    </source>
</evidence>
<dbReference type="Proteomes" id="UP000265489">
    <property type="component" value="Unassembled WGS sequence"/>
</dbReference>
<protein>
    <submittedName>
        <fullName evidence="3">HicB family protein</fullName>
    </submittedName>
</protein>
<dbReference type="EMBL" id="QRVM01000012">
    <property type="protein sequence ID" value="RGS47519.1"/>
    <property type="molecule type" value="Genomic_DNA"/>
</dbReference>
<dbReference type="SUPFAM" id="SSF143100">
    <property type="entry name" value="TTHA1013/TTHA0281-like"/>
    <property type="match status" value="1"/>
</dbReference>
<dbReference type="GeneID" id="66579465"/>
<evidence type="ECO:0000313" key="3">
    <source>
        <dbReference type="EMBL" id="RGU92207.1"/>
    </source>
</evidence>
<proteinExistence type="predicted"/>
<dbReference type="EMBL" id="QRYQ01000007">
    <property type="protein sequence ID" value="RGU92207.1"/>
    <property type="molecule type" value="Genomic_DNA"/>
</dbReference>
<reference evidence="4 5" key="1">
    <citation type="submission" date="2018-08" db="EMBL/GenBank/DDBJ databases">
        <title>A genome reference for cultivated species of the human gut microbiota.</title>
        <authorList>
            <person name="Zou Y."/>
            <person name="Xue W."/>
            <person name="Luo G."/>
        </authorList>
    </citation>
    <scope>NUCLEOTIDE SEQUENCE [LARGE SCALE GENOMIC DNA]</scope>
    <source>
        <strain evidence="3 4">AF15-20</strain>
        <strain evidence="2 5">AF22-10AC</strain>
    </source>
</reference>
<evidence type="ECO:0000313" key="4">
    <source>
        <dbReference type="Proteomes" id="UP000265489"/>
    </source>
</evidence>
<organism evidence="3 4">
    <name type="scientific">Holdemanella biformis</name>
    <dbReference type="NCBI Taxonomy" id="1735"/>
    <lineage>
        <taxon>Bacteria</taxon>
        <taxon>Bacillati</taxon>
        <taxon>Bacillota</taxon>
        <taxon>Erysipelotrichia</taxon>
        <taxon>Erysipelotrichales</taxon>
        <taxon>Erysipelotrichaceae</taxon>
        <taxon>Holdemanella</taxon>
    </lineage>
</organism>
<dbReference type="AlphaFoldDB" id="A0A395W7F9"/>